<accession>A0A543CUX6</accession>
<feature type="compositionally biased region" description="Basic and acidic residues" evidence="1">
    <location>
        <begin position="658"/>
        <end position="676"/>
    </location>
</feature>
<keyword evidence="2" id="KW-0472">Membrane</keyword>
<feature type="region of interest" description="Disordered" evidence="1">
    <location>
        <begin position="1827"/>
        <end position="1854"/>
    </location>
</feature>
<dbReference type="OrthoDB" id="1215854at2"/>
<organism evidence="3 4">
    <name type="scientific">Actinoallomurus bryophytorum</name>
    <dbReference type="NCBI Taxonomy" id="1490222"/>
    <lineage>
        <taxon>Bacteria</taxon>
        <taxon>Bacillati</taxon>
        <taxon>Actinomycetota</taxon>
        <taxon>Actinomycetes</taxon>
        <taxon>Streptosporangiales</taxon>
        <taxon>Thermomonosporaceae</taxon>
        <taxon>Actinoallomurus</taxon>
    </lineage>
</organism>
<feature type="compositionally biased region" description="Polar residues" evidence="1">
    <location>
        <begin position="339"/>
        <end position="392"/>
    </location>
</feature>
<keyword evidence="2" id="KW-0812">Transmembrane</keyword>
<feature type="compositionally biased region" description="Basic and acidic residues" evidence="1">
    <location>
        <begin position="896"/>
        <end position="906"/>
    </location>
</feature>
<feature type="compositionally biased region" description="Basic and acidic residues" evidence="1">
    <location>
        <begin position="571"/>
        <end position="599"/>
    </location>
</feature>
<feature type="compositionally biased region" description="Basic and acidic residues" evidence="1">
    <location>
        <begin position="727"/>
        <end position="743"/>
    </location>
</feature>
<feature type="compositionally biased region" description="Basic and acidic residues" evidence="1">
    <location>
        <begin position="940"/>
        <end position="960"/>
    </location>
</feature>
<feature type="compositionally biased region" description="Basic and acidic residues" evidence="1">
    <location>
        <begin position="1193"/>
        <end position="1207"/>
    </location>
</feature>
<feature type="region of interest" description="Disordered" evidence="1">
    <location>
        <begin position="1921"/>
        <end position="1966"/>
    </location>
</feature>
<feature type="compositionally biased region" description="Gly residues" evidence="1">
    <location>
        <begin position="1477"/>
        <end position="1498"/>
    </location>
</feature>
<feature type="compositionally biased region" description="Polar residues" evidence="1">
    <location>
        <begin position="237"/>
        <end position="249"/>
    </location>
</feature>
<feature type="compositionally biased region" description="Low complexity" evidence="1">
    <location>
        <begin position="1279"/>
        <end position="1292"/>
    </location>
</feature>
<feature type="compositionally biased region" description="Low complexity" evidence="1">
    <location>
        <begin position="1464"/>
        <end position="1476"/>
    </location>
</feature>
<feature type="compositionally biased region" description="Low complexity" evidence="1">
    <location>
        <begin position="1839"/>
        <end position="1852"/>
    </location>
</feature>
<feature type="compositionally biased region" description="Polar residues" evidence="1">
    <location>
        <begin position="310"/>
        <end position="323"/>
    </location>
</feature>
<reference evidence="3 4" key="1">
    <citation type="submission" date="2019-06" db="EMBL/GenBank/DDBJ databases">
        <title>Sequencing the genomes of 1000 actinobacteria strains.</title>
        <authorList>
            <person name="Klenk H.-P."/>
        </authorList>
    </citation>
    <scope>NUCLEOTIDE SEQUENCE [LARGE SCALE GENOMIC DNA]</scope>
    <source>
        <strain evidence="3 4">DSM 102200</strain>
    </source>
</reference>
<feature type="transmembrane region" description="Helical" evidence="2">
    <location>
        <begin position="103"/>
        <end position="127"/>
    </location>
</feature>
<keyword evidence="4" id="KW-1185">Reference proteome</keyword>
<feature type="compositionally biased region" description="Basic and acidic residues" evidence="1">
    <location>
        <begin position="1011"/>
        <end position="1027"/>
    </location>
</feature>
<feature type="compositionally biased region" description="Polar residues" evidence="1">
    <location>
        <begin position="1398"/>
        <end position="1437"/>
    </location>
</feature>
<dbReference type="EMBL" id="VFOZ01000001">
    <property type="protein sequence ID" value="TQM00915.1"/>
    <property type="molecule type" value="Genomic_DNA"/>
</dbReference>
<dbReference type="Proteomes" id="UP000316096">
    <property type="component" value="Unassembled WGS sequence"/>
</dbReference>
<evidence type="ECO:0000256" key="2">
    <source>
        <dbReference type="SAM" id="Phobius"/>
    </source>
</evidence>
<feature type="compositionally biased region" description="Polar residues" evidence="1">
    <location>
        <begin position="401"/>
        <end position="415"/>
    </location>
</feature>
<feature type="compositionally biased region" description="Gly residues" evidence="1">
    <location>
        <begin position="1300"/>
        <end position="1310"/>
    </location>
</feature>
<feature type="region of interest" description="Disordered" evidence="1">
    <location>
        <begin position="217"/>
        <end position="1572"/>
    </location>
</feature>
<proteinExistence type="predicted"/>
<feature type="compositionally biased region" description="Basic and acidic residues" evidence="1">
    <location>
        <begin position="917"/>
        <end position="933"/>
    </location>
</feature>
<feature type="compositionally biased region" description="Polar residues" evidence="1">
    <location>
        <begin position="424"/>
        <end position="439"/>
    </location>
</feature>
<feature type="compositionally biased region" description="Polar residues" evidence="1">
    <location>
        <begin position="455"/>
        <end position="521"/>
    </location>
</feature>
<feature type="compositionally biased region" description="Basic and acidic residues" evidence="1">
    <location>
        <begin position="633"/>
        <end position="649"/>
    </location>
</feature>
<dbReference type="RefSeq" id="WP_141960801.1">
    <property type="nucleotide sequence ID" value="NZ_VFOZ01000001.1"/>
</dbReference>
<feature type="compositionally biased region" description="Basic and acidic residues" evidence="1">
    <location>
        <begin position="752"/>
        <end position="770"/>
    </location>
</feature>
<protein>
    <submittedName>
        <fullName evidence="3">Uncharacterized protein</fullName>
    </submittedName>
</protein>
<evidence type="ECO:0000313" key="4">
    <source>
        <dbReference type="Proteomes" id="UP000316096"/>
    </source>
</evidence>
<evidence type="ECO:0000313" key="3">
    <source>
        <dbReference type="EMBL" id="TQM00915.1"/>
    </source>
</evidence>
<keyword evidence="2" id="KW-1133">Transmembrane helix</keyword>
<sequence>MPDFLDFLGVDADQIIALGNQWIAMGDALEEKFLLPVTDAVYLDMEWNSVAGTAAKYVFTGHIAEMIRASRDSAYQIGGAINYYAEQLIEANHKAHQEAVKNIIVSMFGFLAGVIGLILPGILVGLMEVLGQVLARLVSVIDQIMSKLGPLGVIVDYTGSAVSGAASTLGVDALGQAIGSAATGLPFHIDWDQEGINMGMGAFGGLAFRGFDGLENTPKGAPKVTGKVPDPGANGVKTPNNTPQTTPGSVNGGKDGVTGPPKVDVNASKNDTVTDVGAKPNSDVANPNVTKSASDPFSGNGNNAKEGVPNPTTLSSHNDPYTSGGNGGRSDTPRPGPNQPTENRTFTGNGDRQGDPSNPATQKSNNDVSTGNGNRQSDPSNPATQKSNNDVFTGNGDHQGDPSNPATQKSNNDAFTGNGDHQSDPSNPATQRPNTDVSTGNGGRSDTSRPGPGQSGQDRTFTGNGGRNDTSKSGPNQQTENRTSTGNGDRQGDPSNPATQKSNTEVVTGNEGASNRRSSVPSDDESVHDPANADSSRRPGQTSAGDSGGVRSSEKPAGGANGAKSPSNGKVSEHGGSSEDERATSGESPDRPNLLREDVGAGPQGTSEHPGVRIPGGAEPNRYSRTPEQVGETARDIAHDGGLSDHEANEWAGKFANAHRDEGPAGVAKVHEELADRITQAAVERAMKTPHGLRPDPTDQPRGVGRDSALSHDDPLPTRTPEQVGETARDIAHDGGLSDHEANEWAGKFANAHRDEGPAGVAKVHEELTDRITQAAFERAMKTPHGLRPDPTDQPRGVGRDSALSHDDPLPTRTPEQVGETARDIARNGGLGQDEANEWAGKFADAHRDEGPAGVAKAHGELTDRITQAAFERAMKTPHGPRPDPTDEPGPGIGRDSARSGHDDPLPTRTPEQVGETARDTAHDGGLGDHEANEWAGKFADAHRDEGPAGVAKVHEELADRITQAAVERAMKTPHGLRPDPTDQPRGVGRDSALSHDDPLPTRTPEQVGETARDIAHDGGLSDHEANEWAGKFANAHRDEGPAGVAKAHGELTDRITQAAFERAMKTPHNRPDPTNQPKTEAGHSGAGSERDDAGSGNQGRSSGDEDSAPGSGESTPKPSGGGAGAEPASGRGTTVLTLEKPRPEPTRKPSGGDSDETPTVTARGDDPAGVEGDPQGQGEHSGIDSPNISESAKTDVRRPEDVDGRPGVHTPDGVTPHESGTAAPKDDTSQPDGRTPHDTSVTEGGTTGGRDGAEGATPAEQAPHLPGTGPLGSGGSVIGSSVIGTVSGTLGAVPFSGANAGGTTSGVGDGNAPAPRIGTATNPETPLPEPFRADTNTGTAAMSVPPLNIGDPVGTVPPVPSSGTTAGSRPPAGHVPEPSASSTEPPAPEPDRDSPAAVSQQEQQALPDTPGSSRDDPSTGSASAADTPVSPTTDSRANAGQAGGGPGTTTPANGTTGNGTPGNGTPADGTPADGTPGNGTPGNGTPGNGTPGNGTPGNGTPANDTPDTSADPRRPTLDLHAQPGSADPLVVPGPADVRPSITAPRPQDGAPARADGHPSPDGAGDASTRAGVEGARVTLGKLPLARYTRVMYTASAIVADVAGLVTSVTDTEGAVSAADRLRLLVAAEIARNGEAAGSDLARELTIRRALAITEDLDPENATRVWADAETILRETAGFEGLDGVIGLAAYLDRIFRLRLLVAAALADEGHEAAHALAATLAVSPPFIETEDDAAPVDADGGALPAGTRVFPVVTALLFDGALRWAEAVLQQALGAMSSPPAQADEIVANLDLPAGDLPDEVRLLVAAETQAAHGSREAGEDLALLLPGTWPGPPGPTPASSGAARPGSSSPDDFWASVQAADATLADLPEQDRRVLLAEAGIIVALDHEPPEVDTGPVRDERRAVQDGVFLLVAGALREGGPGHARAVSSSLADTLGTRRRTGESPPGGPRPFGRAPEVGHPDRDPSLVALLRTAGLEPVAAHLEAGGVPQVQLTEGLERRLDSVGEADGVLGRAVERLIGSPGAEVVDAGGHLVAVPAGVVGESGPGPASRPADARFLIDAQGTAKGPYEPVRATPSGAGRSWQKSSFSKGVYCVEVAPIDMGIR</sequence>
<comment type="caution">
    <text evidence="3">The sequence shown here is derived from an EMBL/GenBank/DDBJ whole genome shotgun (WGS) entry which is preliminary data.</text>
</comment>
<name>A0A543CUX6_9ACTN</name>
<feature type="compositionally biased region" description="Polar residues" evidence="1">
    <location>
        <begin position="283"/>
        <end position="303"/>
    </location>
</feature>
<evidence type="ECO:0000256" key="1">
    <source>
        <dbReference type="SAM" id="MobiDB-lite"/>
    </source>
</evidence>
<gene>
    <name evidence="3" type="ORF">FB559_6642</name>
</gene>